<sequence length="96" mass="11109">MTSSSDAPADDPSPDSTDKVQDLAPEIYEELRRIAHFQLRRERSGHTLNTTALVHEAYLRLADRSDTSWEDRTHFMALSARIMRHILIDYARKRNA</sequence>
<accession>A0A540V7L7</accession>
<dbReference type="Pfam" id="PF07638">
    <property type="entry name" value="Sigma70_ECF"/>
    <property type="match status" value="1"/>
</dbReference>
<protein>
    <recommendedName>
        <fullName evidence="2">RNA polymerase sigma-70 ECF-like HTH domain-containing protein</fullName>
    </recommendedName>
</protein>
<dbReference type="InterPro" id="IPR053812">
    <property type="entry name" value="HTH_Sigma70_ECF-like"/>
</dbReference>
<feature type="non-terminal residue" evidence="3">
    <location>
        <position position="96"/>
    </location>
</feature>
<organism evidence="3 4">
    <name type="scientific">Spiribacter salinus</name>
    <dbReference type="NCBI Taxonomy" id="1335746"/>
    <lineage>
        <taxon>Bacteria</taxon>
        <taxon>Pseudomonadati</taxon>
        <taxon>Pseudomonadota</taxon>
        <taxon>Gammaproteobacteria</taxon>
        <taxon>Chromatiales</taxon>
        <taxon>Ectothiorhodospiraceae</taxon>
        <taxon>Spiribacter</taxon>
    </lineage>
</organism>
<evidence type="ECO:0000313" key="3">
    <source>
        <dbReference type="EMBL" id="TQE92721.1"/>
    </source>
</evidence>
<evidence type="ECO:0000259" key="2">
    <source>
        <dbReference type="Pfam" id="PF07638"/>
    </source>
</evidence>
<reference evidence="3 4" key="1">
    <citation type="submission" date="2019-06" db="EMBL/GenBank/DDBJ databases">
        <title>Metagenome assembled Genome of Spiribacter salinus SL48-SHIP from the microbial mat of Salt Lake 48 (Novosibirsk region, Russia).</title>
        <authorList>
            <person name="Shipova A."/>
            <person name="Rozanov A.S."/>
            <person name="Bryanskaya A.V."/>
            <person name="Peltek S.E."/>
        </authorList>
    </citation>
    <scope>NUCLEOTIDE SEQUENCE [LARGE SCALE GENOMIC DNA]</scope>
    <source>
        <strain evidence="3">SL48-SHIP-2</strain>
    </source>
</reference>
<name>A0A540V7L7_9GAMM</name>
<dbReference type="EMBL" id="VIFK01000589">
    <property type="protein sequence ID" value="TQE92721.1"/>
    <property type="molecule type" value="Genomic_DNA"/>
</dbReference>
<dbReference type="Proteomes" id="UP000315400">
    <property type="component" value="Unassembled WGS sequence"/>
</dbReference>
<gene>
    <name evidence="3" type="ORF">FKY71_19315</name>
</gene>
<feature type="region of interest" description="Disordered" evidence="1">
    <location>
        <begin position="1"/>
        <end position="23"/>
    </location>
</feature>
<evidence type="ECO:0000256" key="1">
    <source>
        <dbReference type="SAM" id="MobiDB-lite"/>
    </source>
</evidence>
<evidence type="ECO:0000313" key="4">
    <source>
        <dbReference type="Proteomes" id="UP000315400"/>
    </source>
</evidence>
<proteinExistence type="predicted"/>
<comment type="caution">
    <text evidence="3">The sequence shown here is derived from an EMBL/GenBank/DDBJ whole genome shotgun (WGS) entry which is preliminary data.</text>
</comment>
<dbReference type="AlphaFoldDB" id="A0A540V7L7"/>
<feature type="domain" description="RNA polymerase sigma-70 ECF-like HTH" evidence="2">
    <location>
        <begin position="19"/>
        <end position="95"/>
    </location>
</feature>